<sequence length="330" mass="37926">MDGERLYITGENQKARQAWEAATRVASLRILSKNWPELTFFSAKEGKASIYRAGKKCKGSIPKNIETKDPLLAAEIAGLSNLYVVNNYKEMLPLCHANNLINYEYNSKTPSWLWRSRTFRKQPCAKGDNIYANKIEPIPEDRGIISQKEMKEILEEIIKQRLKPELSKQEKDEIILEIIIIGARSNKNYGIIEYIPEEFNSAEICWAALKKDWQKDWLFFPFIPAKFKTAEMCRYAVEGASFLLPSVPDKFKTKELCLAAVKKSGWTLEHVPEHLKTEEMCLVVVKDYGMALEYVPEKWRKKEMCQAAIQNSLFGMAIKYVPESVKKAGL</sequence>
<dbReference type="EMBL" id="JQ844170">
    <property type="protein sequence ID" value="AGS51774.1"/>
    <property type="molecule type" value="Genomic_DNA"/>
</dbReference>
<organism evidence="1">
    <name type="scientific">uncultured bacterium contig00046</name>
    <dbReference type="NCBI Taxonomy" id="1181532"/>
    <lineage>
        <taxon>Bacteria</taxon>
        <taxon>environmental samples</taxon>
    </lineage>
</organism>
<dbReference type="AlphaFoldDB" id="A0A806KB28"/>
<name>A0A806KB28_9BACT</name>
<proteinExistence type="predicted"/>
<evidence type="ECO:0000313" key="1">
    <source>
        <dbReference type="EMBL" id="AGS51774.1"/>
    </source>
</evidence>
<accession>A0A806KB28</accession>
<protein>
    <recommendedName>
        <fullName evidence="2">DUF4116 domain-containing protein</fullName>
    </recommendedName>
</protein>
<reference evidence="1" key="1">
    <citation type="submission" date="2012-03" db="EMBL/GenBank/DDBJ databases">
        <title>Functional metagenomics reveals considerable lignocellulase gene clusters in the gut microbiome of a wood-feeding higher termite.</title>
        <authorList>
            <person name="Liu N."/>
        </authorList>
    </citation>
    <scope>NUCLEOTIDE SEQUENCE</scope>
</reference>
<evidence type="ECO:0008006" key="2">
    <source>
        <dbReference type="Google" id="ProtNLM"/>
    </source>
</evidence>